<organism evidence="2 3">
    <name type="scientific">Mycolicibacter kumamotonensis</name>
    <dbReference type="NCBI Taxonomy" id="354243"/>
    <lineage>
        <taxon>Bacteria</taxon>
        <taxon>Bacillati</taxon>
        <taxon>Actinomycetota</taxon>
        <taxon>Actinomycetes</taxon>
        <taxon>Mycobacteriales</taxon>
        <taxon>Mycobacteriaceae</taxon>
        <taxon>Mycolicibacter</taxon>
    </lineage>
</organism>
<dbReference type="Proteomes" id="UP000192713">
    <property type="component" value="Unassembled WGS sequence"/>
</dbReference>
<protein>
    <submittedName>
        <fullName evidence="2">Uncharacterized protein</fullName>
    </submittedName>
</protein>
<proteinExistence type="predicted"/>
<evidence type="ECO:0000256" key="1">
    <source>
        <dbReference type="SAM" id="MobiDB-lite"/>
    </source>
</evidence>
<gene>
    <name evidence="2" type="ORF">BST28_02550</name>
</gene>
<evidence type="ECO:0000313" key="3">
    <source>
        <dbReference type="Proteomes" id="UP000192713"/>
    </source>
</evidence>
<reference evidence="2 3" key="1">
    <citation type="submission" date="2017-02" db="EMBL/GenBank/DDBJ databases">
        <title>The new phylogeny of genus Mycobacterium.</title>
        <authorList>
            <person name="Tortoli E."/>
            <person name="Trovato A."/>
            <person name="Cirillo D.M."/>
        </authorList>
    </citation>
    <scope>NUCLEOTIDE SEQUENCE [LARGE SCALE GENOMIC DNA]</scope>
    <source>
        <strain evidence="2 3">DSM 45093</strain>
    </source>
</reference>
<dbReference type="AlphaFoldDB" id="A0A1X0EEA7"/>
<feature type="region of interest" description="Disordered" evidence="1">
    <location>
        <begin position="1"/>
        <end position="54"/>
    </location>
</feature>
<evidence type="ECO:0000313" key="2">
    <source>
        <dbReference type="EMBL" id="ORA83064.1"/>
    </source>
</evidence>
<dbReference type="EMBL" id="MVHU01000002">
    <property type="protein sequence ID" value="ORA83064.1"/>
    <property type="molecule type" value="Genomic_DNA"/>
</dbReference>
<sequence>MWRGPSRCSPTWSCIDGGSARLDAGEPKLGPPLEPGGSARLDAGEPKLGRPHRPPARLRATLVITA</sequence>
<name>A0A1X0EEA7_9MYCO</name>
<accession>A0A1X0EEA7</accession>
<comment type="caution">
    <text evidence="2">The sequence shown here is derived from an EMBL/GenBank/DDBJ whole genome shotgun (WGS) entry which is preliminary data.</text>
</comment>